<feature type="transmembrane region" description="Helical" evidence="9">
    <location>
        <begin position="365"/>
        <end position="387"/>
    </location>
</feature>
<proteinExistence type="inferred from homology"/>
<dbReference type="HOGENOM" id="CLU_019602_8_0_0"/>
<evidence type="ECO:0000256" key="8">
    <source>
        <dbReference type="ARBA" id="ARBA00023136"/>
    </source>
</evidence>
<accession>A7NJ80</accession>
<evidence type="ECO:0000259" key="10">
    <source>
        <dbReference type="PROSITE" id="PS50928"/>
    </source>
</evidence>
<dbReference type="PANTHER" id="PTHR30614:SF37">
    <property type="entry name" value="AMINO-ACID ABC TRANSPORTER PERMEASE PROTEIN YHDX-RELATED"/>
    <property type="match status" value="1"/>
</dbReference>
<feature type="domain" description="ABC transmembrane type-1" evidence="10">
    <location>
        <begin position="92"/>
        <end position="384"/>
    </location>
</feature>
<evidence type="ECO:0000256" key="6">
    <source>
        <dbReference type="ARBA" id="ARBA00022970"/>
    </source>
</evidence>
<keyword evidence="6" id="KW-0029">Amino-acid transport</keyword>
<comment type="similarity">
    <text evidence="2">Belongs to the binding-protein-dependent transport system permease family. HisMQ subfamily.</text>
</comment>
<dbReference type="eggNOG" id="COG4597">
    <property type="taxonomic scope" value="Bacteria"/>
</dbReference>
<name>A7NJ80_ROSCS</name>
<organism evidence="11 12">
    <name type="scientific">Roseiflexus castenholzii (strain DSM 13941 / HLO8)</name>
    <dbReference type="NCBI Taxonomy" id="383372"/>
    <lineage>
        <taxon>Bacteria</taxon>
        <taxon>Bacillati</taxon>
        <taxon>Chloroflexota</taxon>
        <taxon>Chloroflexia</taxon>
        <taxon>Chloroflexales</taxon>
        <taxon>Roseiflexineae</taxon>
        <taxon>Roseiflexaceae</taxon>
        <taxon>Roseiflexus</taxon>
    </lineage>
</organism>
<feature type="transmembrane region" description="Helical" evidence="9">
    <location>
        <begin position="128"/>
        <end position="153"/>
    </location>
</feature>
<feature type="transmembrane region" description="Helical" evidence="9">
    <location>
        <begin position="185"/>
        <end position="207"/>
    </location>
</feature>
<dbReference type="GO" id="GO:0043190">
    <property type="term" value="C:ATP-binding cassette (ABC) transporter complex"/>
    <property type="evidence" value="ECO:0007669"/>
    <property type="project" value="InterPro"/>
</dbReference>
<dbReference type="InterPro" id="IPR043429">
    <property type="entry name" value="ArtM/GltK/GlnP/TcyL/YhdX-like"/>
</dbReference>
<feature type="transmembrane region" description="Helical" evidence="9">
    <location>
        <begin position="56"/>
        <end position="78"/>
    </location>
</feature>
<dbReference type="AlphaFoldDB" id="A7NJ80"/>
<dbReference type="STRING" id="383372.Rcas_1455"/>
<evidence type="ECO:0000256" key="7">
    <source>
        <dbReference type="ARBA" id="ARBA00022989"/>
    </source>
</evidence>
<dbReference type="InterPro" id="IPR000515">
    <property type="entry name" value="MetI-like"/>
</dbReference>
<comment type="subcellular location">
    <subcellularLocation>
        <location evidence="1 9">Cell membrane</location>
        <topology evidence="1 9">Multi-pass membrane protein</topology>
    </subcellularLocation>
</comment>
<feature type="transmembrane region" description="Helical" evidence="9">
    <location>
        <begin position="219"/>
        <end position="238"/>
    </location>
</feature>
<gene>
    <name evidence="11" type="ordered locus">Rcas_1455</name>
</gene>
<evidence type="ECO:0000256" key="9">
    <source>
        <dbReference type="RuleBase" id="RU363032"/>
    </source>
</evidence>
<sequence length="396" mass="43483">MEAPPRPTSPLRLSRAFWRDERFIQIAIQILFLALVIWVGSVALRNMLTSLRQQGLALGFDFLNSGAGFDISDALIAYSSSDTFARALQVGLLNTVVVSLLGIVLATLLGIVVGVARLSSNWLVNRMAWVFVEIMRNVPLLVLLVFIYTAFFLKLPRARQAVNIGPVYLSNRGVAVPWGEPTDTWSLYMSVLVGALIAGALVGFAMHRWQEQSGRPRPLVWFSLLTIAVIAMVGWVALPQPPLILSYPEIAGFNFQGGRVLSPEFMALLIGLVLYTAGFIGEVVRAGIQAVPKGQVEAARALGLTPSRTLRLVVFPQALRLIIPPITNQYLNLTKNSTLAVAIGYPDLFAVSGTIINQTGRAVEMIAVVMAVYLILSLLTSLIMNWYNRRVRLVER</sequence>
<dbReference type="Gene3D" id="1.10.3720.10">
    <property type="entry name" value="MetI-like"/>
    <property type="match status" value="2"/>
</dbReference>
<feature type="transmembrane region" description="Helical" evidence="9">
    <location>
        <begin position="23"/>
        <end position="44"/>
    </location>
</feature>
<dbReference type="KEGG" id="rca:Rcas_1455"/>
<dbReference type="OrthoDB" id="9805999at2"/>
<evidence type="ECO:0000256" key="5">
    <source>
        <dbReference type="ARBA" id="ARBA00022692"/>
    </source>
</evidence>
<evidence type="ECO:0000256" key="3">
    <source>
        <dbReference type="ARBA" id="ARBA00022448"/>
    </source>
</evidence>
<dbReference type="PANTHER" id="PTHR30614">
    <property type="entry name" value="MEMBRANE COMPONENT OF AMINO ACID ABC TRANSPORTER"/>
    <property type="match status" value="1"/>
</dbReference>
<evidence type="ECO:0000256" key="4">
    <source>
        <dbReference type="ARBA" id="ARBA00022475"/>
    </source>
</evidence>
<dbReference type="Proteomes" id="UP000000263">
    <property type="component" value="Chromosome"/>
</dbReference>
<reference evidence="11 12" key="1">
    <citation type="submission" date="2007-08" db="EMBL/GenBank/DDBJ databases">
        <title>Complete sequence of Roseiflexus castenholzii DSM 13941.</title>
        <authorList>
            <consortium name="US DOE Joint Genome Institute"/>
            <person name="Copeland A."/>
            <person name="Lucas S."/>
            <person name="Lapidus A."/>
            <person name="Barry K."/>
            <person name="Glavina del Rio T."/>
            <person name="Dalin E."/>
            <person name="Tice H."/>
            <person name="Pitluck S."/>
            <person name="Thompson L.S."/>
            <person name="Brettin T."/>
            <person name="Bruce D."/>
            <person name="Detter J.C."/>
            <person name="Han C."/>
            <person name="Tapia R."/>
            <person name="Schmutz J."/>
            <person name="Larimer F."/>
            <person name="Land M."/>
            <person name="Hauser L."/>
            <person name="Kyrpides N."/>
            <person name="Mikhailova N."/>
            <person name="Bryant D.A."/>
            <person name="Hanada S."/>
            <person name="Tsukatani Y."/>
            <person name="Richardson P."/>
        </authorList>
    </citation>
    <scope>NUCLEOTIDE SEQUENCE [LARGE SCALE GENOMIC DNA]</scope>
    <source>
        <strain evidence="12">DSM 13941 / HLO8</strain>
    </source>
</reference>
<dbReference type="GO" id="GO:0006865">
    <property type="term" value="P:amino acid transport"/>
    <property type="evidence" value="ECO:0007669"/>
    <property type="project" value="UniProtKB-KW"/>
</dbReference>
<dbReference type="SUPFAM" id="SSF161098">
    <property type="entry name" value="MetI-like"/>
    <property type="match status" value="2"/>
</dbReference>
<keyword evidence="5 9" id="KW-0812">Transmembrane</keyword>
<keyword evidence="3 9" id="KW-0813">Transport</keyword>
<dbReference type="EMBL" id="CP000804">
    <property type="protein sequence ID" value="ABU57550.1"/>
    <property type="molecule type" value="Genomic_DNA"/>
</dbReference>
<dbReference type="NCBIfam" id="TIGR01726">
    <property type="entry name" value="HEQRo_perm_3TM"/>
    <property type="match status" value="1"/>
</dbReference>
<keyword evidence="12" id="KW-1185">Reference proteome</keyword>
<evidence type="ECO:0000256" key="2">
    <source>
        <dbReference type="ARBA" id="ARBA00010072"/>
    </source>
</evidence>
<dbReference type="InterPro" id="IPR010065">
    <property type="entry name" value="AA_ABC_transptr_permease_3TM"/>
</dbReference>
<dbReference type="Pfam" id="PF00528">
    <property type="entry name" value="BPD_transp_1"/>
    <property type="match status" value="1"/>
</dbReference>
<dbReference type="PROSITE" id="PS50928">
    <property type="entry name" value="ABC_TM1"/>
    <property type="match status" value="1"/>
</dbReference>
<evidence type="ECO:0000313" key="12">
    <source>
        <dbReference type="Proteomes" id="UP000000263"/>
    </source>
</evidence>
<keyword evidence="7 9" id="KW-1133">Transmembrane helix</keyword>
<keyword evidence="4" id="KW-1003">Cell membrane</keyword>
<feature type="transmembrane region" description="Helical" evidence="9">
    <location>
        <begin position="90"/>
        <end position="116"/>
    </location>
</feature>
<dbReference type="InterPro" id="IPR035906">
    <property type="entry name" value="MetI-like_sf"/>
</dbReference>
<dbReference type="RefSeq" id="WP_012119978.1">
    <property type="nucleotide sequence ID" value="NC_009767.1"/>
</dbReference>
<evidence type="ECO:0000313" key="11">
    <source>
        <dbReference type="EMBL" id="ABU57550.1"/>
    </source>
</evidence>
<dbReference type="GO" id="GO:0022857">
    <property type="term" value="F:transmembrane transporter activity"/>
    <property type="evidence" value="ECO:0007669"/>
    <property type="project" value="InterPro"/>
</dbReference>
<keyword evidence="8 9" id="KW-0472">Membrane</keyword>
<feature type="transmembrane region" description="Helical" evidence="9">
    <location>
        <begin position="265"/>
        <end position="284"/>
    </location>
</feature>
<protein>
    <submittedName>
        <fullName evidence="11">Polar amino acid ABC transporter, inner membrane subunit</fullName>
    </submittedName>
</protein>
<dbReference type="CDD" id="cd06261">
    <property type="entry name" value="TM_PBP2"/>
    <property type="match status" value="1"/>
</dbReference>
<evidence type="ECO:0000256" key="1">
    <source>
        <dbReference type="ARBA" id="ARBA00004651"/>
    </source>
</evidence>